<sequence>MVAVNGSSGQYTRGHQSEQVGSDADPAPSAQEGHHTSAEEVAEAELDVISEQGPVQPSHPWTRYVALGDSFTEGIGDPDETRPGYHRGWADRVAEALAEGTQNFAYANLAIRGRLIGQIRDEQIAPALELRPDLVTLCAGGNDVIRPGGDPDETARTLDTMVQLLSTTGATIMLFNGPDVRETPVVGSIRGKVAIFNENVRTVAARHDAVVADMWSLRELTRPEMWDEDRLHFSPLGHHTIARMALETLNVDHDLEPLEPRPVPERSWREARAEDVVWARHHLFPWVVRRLRGRSSGDGVTPKRPNIEPLFGGSMPPGGGGIEES</sequence>
<dbReference type="PANTHER" id="PTHR43784:SF2">
    <property type="entry name" value="GDSL-LIKE LIPASE_ACYLHYDROLASE, PUTATIVE (AFU_ORTHOLOGUE AFUA_2G00820)-RELATED"/>
    <property type="match status" value="1"/>
</dbReference>
<dbReference type="InterPro" id="IPR036514">
    <property type="entry name" value="SGNH_hydro_sf"/>
</dbReference>
<evidence type="ECO:0000313" key="4">
    <source>
        <dbReference type="Proteomes" id="UP000633136"/>
    </source>
</evidence>
<feature type="region of interest" description="Disordered" evidence="1">
    <location>
        <begin position="1"/>
        <end position="39"/>
    </location>
</feature>
<feature type="region of interest" description="Disordered" evidence="1">
    <location>
        <begin position="294"/>
        <end position="325"/>
    </location>
</feature>
<dbReference type="InterPro" id="IPR053140">
    <property type="entry name" value="GDSL_Rv0518-like"/>
</dbReference>
<keyword evidence="4" id="KW-1185">Reference proteome</keyword>
<dbReference type="PANTHER" id="PTHR43784">
    <property type="entry name" value="GDSL-LIKE LIPASE/ACYLHYDROLASE, PUTATIVE (AFU_ORTHOLOGUE AFUA_2G00820)-RELATED"/>
    <property type="match status" value="1"/>
</dbReference>
<reference evidence="3" key="1">
    <citation type="journal article" date="2014" name="Int. J. Syst. Evol. Microbiol.">
        <title>Complete genome sequence of Corynebacterium casei LMG S-19264T (=DSM 44701T), isolated from a smear-ripened cheese.</title>
        <authorList>
            <consortium name="US DOE Joint Genome Institute (JGI-PGF)"/>
            <person name="Walter F."/>
            <person name="Albersmeier A."/>
            <person name="Kalinowski J."/>
            <person name="Ruckert C."/>
        </authorList>
    </citation>
    <scope>NUCLEOTIDE SEQUENCE</scope>
    <source>
        <strain evidence="3">CGMCC 1.15388</strain>
    </source>
</reference>
<comment type="caution">
    <text evidence="3">The sequence shown here is derived from an EMBL/GenBank/DDBJ whole genome shotgun (WGS) entry which is preliminary data.</text>
</comment>
<keyword evidence="3" id="KW-0378">Hydrolase</keyword>
<dbReference type="InterPro" id="IPR013830">
    <property type="entry name" value="SGNH_hydro"/>
</dbReference>
<evidence type="ECO:0000313" key="3">
    <source>
        <dbReference type="EMBL" id="GGE65299.1"/>
    </source>
</evidence>
<feature type="compositionally biased region" description="Gly residues" evidence="1">
    <location>
        <begin position="315"/>
        <end position="325"/>
    </location>
</feature>
<organism evidence="3 4">
    <name type="scientific">Nesterenkonia cremea</name>
    <dbReference type="NCBI Taxonomy" id="1882340"/>
    <lineage>
        <taxon>Bacteria</taxon>
        <taxon>Bacillati</taxon>
        <taxon>Actinomycetota</taxon>
        <taxon>Actinomycetes</taxon>
        <taxon>Micrococcales</taxon>
        <taxon>Micrococcaceae</taxon>
        <taxon>Nesterenkonia</taxon>
    </lineage>
</organism>
<feature type="compositionally biased region" description="Polar residues" evidence="1">
    <location>
        <begin position="1"/>
        <end position="20"/>
    </location>
</feature>
<dbReference type="EMBL" id="BMIS01000003">
    <property type="protein sequence ID" value="GGE65299.1"/>
    <property type="molecule type" value="Genomic_DNA"/>
</dbReference>
<gene>
    <name evidence="3" type="ORF">GCM10011401_10670</name>
</gene>
<reference evidence="3" key="2">
    <citation type="submission" date="2020-09" db="EMBL/GenBank/DDBJ databases">
        <authorList>
            <person name="Sun Q."/>
            <person name="Zhou Y."/>
        </authorList>
    </citation>
    <scope>NUCLEOTIDE SEQUENCE</scope>
    <source>
        <strain evidence="3">CGMCC 1.15388</strain>
    </source>
</reference>
<dbReference type="AlphaFoldDB" id="A0A917APT9"/>
<dbReference type="GO" id="GO:0016787">
    <property type="term" value="F:hydrolase activity"/>
    <property type="evidence" value="ECO:0007669"/>
    <property type="project" value="UniProtKB-KW"/>
</dbReference>
<evidence type="ECO:0000259" key="2">
    <source>
        <dbReference type="Pfam" id="PF13472"/>
    </source>
</evidence>
<proteinExistence type="predicted"/>
<accession>A0A917APT9</accession>
<protein>
    <submittedName>
        <fullName evidence="3">SGNH hydrolase</fullName>
    </submittedName>
</protein>
<dbReference type="SUPFAM" id="SSF52266">
    <property type="entry name" value="SGNH hydrolase"/>
    <property type="match status" value="1"/>
</dbReference>
<dbReference type="Pfam" id="PF13472">
    <property type="entry name" value="Lipase_GDSL_2"/>
    <property type="match status" value="1"/>
</dbReference>
<evidence type="ECO:0000256" key="1">
    <source>
        <dbReference type="SAM" id="MobiDB-lite"/>
    </source>
</evidence>
<dbReference type="CDD" id="cd01832">
    <property type="entry name" value="SGNH_hydrolase_like_1"/>
    <property type="match status" value="1"/>
</dbReference>
<dbReference type="Proteomes" id="UP000633136">
    <property type="component" value="Unassembled WGS sequence"/>
</dbReference>
<feature type="domain" description="SGNH hydrolase-type esterase" evidence="2">
    <location>
        <begin position="66"/>
        <end position="238"/>
    </location>
</feature>
<dbReference type="Gene3D" id="3.40.50.1110">
    <property type="entry name" value="SGNH hydrolase"/>
    <property type="match status" value="1"/>
</dbReference>
<name>A0A917APT9_9MICC</name>